<dbReference type="EMBL" id="JAGMUV010000010">
    <property type="protein sequence ID" value="KAH7142142.1"/>
    <property type="molecule type" value="Genomic_DNA"/>
</dbReference>
<name>A0A9P9ERF7_9HYPO</name>
<comment type="caution">
    <text evidence="2">The sequence shown here is derived from an EMBL/GenBank/DDBJ whole genome shotgun (WGS) entry which is preliminary data.</text>
</comment>
<proteinExistence type="predicted"/>
<keyword evidence="1" id="KW-0472">Membrane</keyword>
<keyword evidence="1" id="KW-0812">Transmembrane</keyword>
<reference evidence="2" key="1">
    <citation type="journal article" date="2021" name="Nat. Commun.">
        <title>Genetic determinants of endophytism in the Arabidopsis root mycobiome.</title>
        <authorList>
            <person name="Mesny F."/>
            <person name="Miyauchi S."/>
            <person name="Thiergart T."/>
            <person name="Pickel B."/>
            <person name="Atanasova L."/>
            <person name="Karlsson M."/>
            <person name="Huettel B."/>
            <person name="Barry K.W."/>
            <person name="Haridas S."/>
            <person name="Chen C."/>
            <person name="Bauer D."/>
            <person name="Andreopoulos W."/>
            <person name="Pangilinan J."/>
            <person name="LaButti K."/>
            <person name="Riley R."/>
            <person name="Lipzen A."/>
            <person name="Clum A."/>
            <person name="Drula E."/>
            <person name="Henrissat B."/>
            <person name="Kohler A."/>
            <person name="Grigoriev I.V."/>
            <person name="Martin F.M."/>
            <person name="Hacquard S."/>
        </authorList>
    </citation>
    <scope>NUCLEOTIDE SEQUENCE</scope>
    <source>
        <strain evidence="2">MPI-CAGE-AT-0147</strain>
    </source>
</reference>
<feature type="transmembrane region" description="Helical" evidence="1">
    <location>
        <begin position="194"/>
        <end position="215"/>
    </location>
</feature>
<gene>
    <name evidence="2" type="ORF">EDB81DRAFT_899717</name>
</gene>
<keyword evidence="1" id="KW-1133">Transmembrane helix</keyword>
<feature type="transmembrane region" description="Helical" evidence="1">
    <location>
        <begin position="6"/>
        <end position="28"/>
    </location>
</feature>
<dbReference type="Proteomes" id="UP000738349">
    <property type="component" value="Unassembled WGS sequence"/>
</dbReference>
<dbReference type="OrthoDB" id="3009728at2759"/>
<evidence type="ECO:0000313" key="2">
    <source>
        <dbReference type="EMBL" id="KAH7142142.1"/>
    </source>
</evidence>
<feature type="transmembrane region" description="Helical" evidence="1">
    <location>
        <begin position="266"/>
        <end position="288"/>
    </location>
</feature>
<organism evidence="2 3">
    <name type="scientific">Dactylonectria macrodidyma</name>
    <dbReference type="NCBI Taxonomy" id="307937"/>
    <lineage>
        <taxon>Eukaryota</taxon>
        <taxon>Fungi</taxon>
        <taxon>Dikarya</taxon>
        <taxon>Ascomycota</taxon>
        <taxon>Pezizomycotina</taxon>
        <taxon>Sordariomycetes</taxon>
        <taxon>Hypocreomycetidae</taxon>
        <taxon>Hypocreales</taxon>
        <taxon>Nectriaceae</taxon>
        <taxon>Dactylonectria</taxon>
    </lineage>
</organism>
<evidence type="ECO:0000256" key="1">
    <source>
        <dbReference type="SAM" id="Phobius"/>
    </source>
</evidence>
<protein>
    <submittedName>
        <fullName evidence="2">Uncharacterized protein</fullName>
    </submittedName>
</protein>
<accession>A0A9P9ERF7</accession>
<feature type="transmembrane region" description="Helical" evidence="1">
    <location>
        <begin position="227"/>
        <end position="245"/>
    </location>
</feature>
<evidence type="ECO:0000313" key="3">
    <source>
        <dbReference type="Proteomes" id="UP000738349"/>
    </source>
</evidence>
<keyword evidence="3" id="KW-1185">Reference proteome</keyword>
<feature type="transmembrane region" description="Helical" evidence="1">
    <location>
        <begin position="308"/>
        <end position="327"/>
    </location>
</feature>
<sequence length="329" mass="35923">MAHHHSPHPVLITFAIVILIALTCVLTVPKTAIALSSEHWVHFFPAWEDIISTILKKKNVQAALKNYRDHFHKNPRTGYKIMNLVLGAFPEFRKSEMASASVILGLAPALLQQLSPTYADTAELAICRPVLAFMIAAGSPAVGLVDPSNCINIVKKLEDKPKQGASDEQGYARIEEECTWTDDLAPTIIWVFEYVLAAVAIANSLHLTYSLGVWAVCSFAPSNTTLPSVWCISAILVHLFGWLVLDGMRLGGIFPSSLSLSTDRGRVAKGAVALAFCLYVGCAVQALYGTLILSSLLFISVRDATFVVLRYIASALVCRLLVFRSCYDD</sequence>
<dbReference type="AlphaFoldDB" id="A0A9P9ERF7"/>